<dbReference type="RefSeq" id="WP_006916253.1">
    <property type="nucleotide sequence ID" value="NZ_GG698802.1"/>
</dbReference>
<reference evidence="1 2" key="1">
    <citation type="submission" date="2009-06" db="EMBL/GenBank/DDBJ databases">
        <title>The Genome Sequence of Lactobacillus coleohominis strain 101-4-CHN.</title>
        <authorList>
            <consortium name="The Broad Institute Genome Sequencing Platform"/>
            <person name="Ward D."/>
            <person name="Young S.K."/>
            <person name="Zeng Q."/>
            <person name="Koehrsen M."/>
            <person name="Alvarado L."/>
            <person name="Berlin A."/>
            <person name="Borenstein D."/>
            <person name="Chen Z."/>
            <person name="Engels R."/>
            <person name="Freedman E."/>
            <person name="Gellesch M."/>
            <person name="Goldberg J."/>
            <person name="Griggs A."/>
            <person name="Gujja S."/>
            <person name="Heiman D."/>
            <person name="Hepburn T."/>
            <person name="Howarth C."/>
            <person name="Jen D."/>
            <person name="Larson L."/>
            <person name="Lewis B."/>
            <person name="Mehta T."/>
            <person name="Park D."/>
            <person name="Pearson M."/>
            <person name="Roberts A."/>
            <person name="Saif S."/>
            <person name="Shea T."/>
            <person name="Shenoy N."/>
            <person name="Sisk P."/>
            <person name="Stolte C."/>
            <person name="Sykes S."/>
            <person name="Walk T."/>
            <person name="White J."/>
            <person name="Yandava C."/>
            <person name="Liu Y."/>
            <person name="Xu Q."/>
            <person name="Lander E."/>
            <person name="Nusbaum C."/>
            <person name="Galagan J."/>
            <person name="Birren B."/>
        </authorList>
    </citation>
    <scope>NUCLEOTIDE SEQUENCE [LARGE SCALE GENOMIC DNA]</scope>
    <source>
        <strain evidence="1 2">101-4-CHN</strain>
    </source>
</reference>
<dbReference type="HOGENOM" id="CLU_1560979_0_0_9"/>
<evidence type="ECO:0008006" key="3">
    <source>
        <dbReference type="Google" id="ProtNLM"/>
    </source>
</evidence>
<accession>C7XUV7</accession>
<dbReference type="eggNOG" id="ENOG5031IKE">
    <property type="taxonomic scope" value="Bacteria"/>
</dbReference>
<sequence>MKHFGKKVTYKGVKFDSQKELDFFKKYLEHCKYRVEIHQRFQLLGKFPVCGYNMSGIAYTPDFVVYDQEGRMLHVYDVKTGLTSWLIDPAAKIRFKLFAWKHNLPVEVVVPRAHDFKMKMPGFTTSAMHDKHVHYDRHGNMKINKRNGQPVYDRYNVYRDINYSIHEIVGW</sequence>
<evidence type="ECO:0000313" key="1">
    <source>
        <dbReference type="EMBL" id="EEU31068.1"/>
    </source>
</evidence>
<gene>
    <name evidence="1" type="ORF">HMPREF0501_00473</name>
</gene>
<proteinExistence type="predicted"/>
<dbReference type="Proteomes" id="UP000003987">
    <property type="component" value="Unassembled WGS sequence"/>
</dbReference>
<dbReference type="STRING" id="575594.HMPREF0501_00473"/>
<dbReference type="InterPro" id="IPR009414">
    <property type="entry name" value="DUF1064"/>
</dbReference>
<dbReference type="EMBL" id="GG698802">
    <property type="protein sequence ID" value="EEU31068.1"/>
    <property type="molecule type" value="Genomic_DNA"/>
</dbReference>
<keyword evidence="2" id="KW-1185">Reference proteome</keyword>
<dbReference type="OrthoDB" id="1853564at2"/>
<name>C7XUV7_9LACO</name>
<protein>
    <recommendedName>
        <fullName evidence="3">DUF1064 domain-containing protein</fullName>
    </recommendedName>
</protein>
<organism evidence="1 2">
    <name type="scientific">Limosilactobacillus coleohominis 101-4-CHN</name>
    <dbReference type="NCBI Taxonomy" id="575594"/>
    <lineage>
        <taxon>Bacteria</taxon>
        <taxon>Bacillati</taxon>
        <taxon>Bacillota</taxon>
        <taxon>Bacilli</taxon>
        <taxon>Lactobacillales</taxon>
        <taxon>Lactobacillaceae</taxon>
        <taxon>Limosilactobacillus</taxon>
    </lineage>
</organism>
<dbReference type="AlphaFoldDB" id="C7XUV7"/>
<dbReference type="Pfam" id="PF06356">
    <property type="entry name" value="DUF1064"/>
    <property type="match status" value="1"/>
</dbReference>
<evidence type="ECO:0000313" key="2">
    <source>
        <dbReference type="Proteomes" id="UP000003987"/>
    </source>
</evidence>